<evidence type="ECO:0000313" key="2">
    <source>
        <dbReference type="EMBL" id="CAK8687524.1"/>
    </source>
</evidence>
<dbReference type="InterPro" id="IPR003692">
    <property type="entry name" value="Hydantoinase_B"/>
</dbReference>
<evidence type="ECO:0000313" key="3">
    <source>
        <dbReference type="Proteomes" id="UP001642483"/>
    </source>
</evidence>
<reference evidence="2 3" key="1">
    <citation type="submission" date="2024-02" db="EMBL/GenBank/DDBJ databases">
        <authorList>
            <person name="Daric V."/>
            <person name="Darras S."/>
        </authorList>
    </citation>
    <scope>NUCLEOTIDE SEQUENCE [LARGE SCALE GENOMIC DNA]</scope>
</reference>
<comment type="caution">
    <text evidence="2">The sequence shown here is derived from an EMBL/GenBank/DDBJ whole genome shotgun (WGS) entry which is preliminary data.</text>
</comment>
<organism evidence="2 3">
    <name type="scientific">Clavelina lepadiformis</name>
    <name type="common">Light-bulb sea squirt</name>
    <name type="synonym">Ascidia lepadiformis</name>
    <dbReference type="NCBI Taxonomy" id="159417"/>
    <lineage>
        <taxon>Eukaryota</taxon>
        <taxon>Metazoa</taxon>
        <taxon>Chordata</taxon>
        <taxon>Tunicata</taxon>
        <taxon>Ascidiacea</taxon>
        <taxon>Aplousobranchia</taxon>
        <taxon>Clavelinidae</taxon>
        <taxon>Clavelina</taxon>
    </lineage>
</organism>
<dbReference type="PANTHER" id="PTHR11365">
    <property type="entry name" value="5-OXOPROLINASE RELATED"/>
    <property type="match status" value="1"/>
</dbReference>
<accession>A0ABP0GA52</accession>
<feature type="domain" description="Hydantoinase B/oxoprolinase" evidence="1">
    <location>
        <begin position="114"/>
        <end position="175"/>
    </location>
</feature>
<dbReference type="EMBL" id="CAWYQH010000104">
    <property type="protein sequence ID" value="CAK8687524.1"/>
    <property type="molecule type" value="Genomic_DNA"/>
</dbReference>
<proteinExistence type="predicted"/>
<name>A0ABP0GA52_CLALP</name>
<sequence length="254" mass="27738">MGAKNFVVVNPGDIFHLKSPGGGGYGAPSSDGQSSFYNISNDFHPYELSPRGAIQPTSTDSAQLATNGKWREGANRRPRHNTSLFHLPISSQSTRATRSRSQHHRVALFHELGFGPDGGLVSNAPYILVHLVVMQDTVQYQMRTLKINGGDCIVSNHPSAGGFHLPGLTVITPVSMIIHFNEEFGLGDPPYSARRLHDNGRRTQCFGQDGRRMINIHVEIDSQEGSATFDFKGTSPMVINKLNAPAVANSKEIY</sequence>
<keyword evidence="3" id="KW-1185">Reference proteome</keyword>
<dbReference type="InterPro" id="IPR045079">
    <property type="entry name" value="Oxoprolinase-like"/>
</dbReference>
<dbReference type="Proteomes" id="UP001642483">
    <property type="component" value="Unassembled WGS sequence"/>
</dbReference>
<protein>
    <recommendedName>
        <fullName evidence="1">Hydantoinase B/oxoprolinase domain-containing protein</fullName>
    </recommendedName>
</protein>
<gene>
    <name evidence="2" type="ORF">CVLEPA_LOCUS19593</name>
</gene>
<evidence type="ECO:0000259" key="1">
    <source>
        <dbReference type="Pfam" id="PF02538"/>
    </source>
</evidence>
<dbReference type="Pfam" id="PF02538">
    <property type="entry name" value="Hydantoinase_B"/>
    <property type="match status" value="1"/>
</dbReference>
<dbReference type="PANTHER" id="PTHR11365:SF2">
    <property type="entry name" value="5-OXOPROLINASE"/>
    <property type="match status" value="1"/>
</dbReference>